<keyword evidence="3" id="KW-1185">Reference proteome</keyword>
<dbReference type="InterPro" id="IPR037062">
    <property type="entry name" value="Malic_N_dom_sf"/>
</dbReference>
<dbReference type="SMART" id="SM01274">
    <property type="entry name" value="malic"/>
    <property type="match status" value="1"/>
</dbReference>
<dbReference type="PANTHER" id="PTHR23406:SF90">
    <property type="entry name" value="MALIC ENZYME-RELATED"/>
    <property type="match status" value="1"/>
</dbReference>
<dbReference type="SUPFAM" id="SSF53223">
    <property type="entry name" value="Aminoacid dehydrogenase-like, N-terminal domain"/>
    <property type="match status" value="1"/>
</dbReference>
<dbReference type="AlphaFoldDB" id="A0A8S3S2Q4"/>
<evidence type="ECO:0000313" key="3">
    <source>
        <dbReference type="Proteomes" id="UP000683360"/>
    </source>
</evidence>
<gene>
    <name evidence="2" type="ORF">MEDL_27421</name>
</gene>
<feature type="domain" description="Malic enzyme N-terminal" evidence="1">
    <location>
        <begin position="57"/>
        <end position="203"/>
    </location>
</feature>
<dbReference type="GO" id="GO:0005739">
    <property type="term" value="C:mitochondrion"/>
    <property type="evidence" value="ECO:0007669"/>
    <property type="project" value="TreeGrafter"/>
</dbReference>
<dbReference type="OrthoDB" id="5365701at2759"/>
<protein>
    <submittedName>
        <fullName evidence="2">E1.1.1.40</fullName>
        <ecNumber evidence="2">1.1.1.40</ecNumber>
    </submittedName>
</protein>
<dbReference type="PANTHER" id="PTHR23406">
    <property type="entry name" value="MALIC ENZYME-RELATED"/>
    <property type="match status" value="1"/>
</dbReference>
<proteinExistence type="predicted"/>
<dbReference type="GO" id="GO:0004473">
    <property type="term" value="F:malate dehydrogenase (decarboxylating) (NADP+) activity"/>
    <property type="evidence" value="ECO:0007669"/>
    <property type="project" value="UniProtKB-EC"/>
</dbReference>
<keyword evidence="2" id="KW-0560">Oxidoreductase</keyword>
<dbReference type="Pfam" id="PF00390">
    <property type="entry name" value="malic"/>
    <property type="match status" value="1"/>
</dbReference>
<dbReference type="GO" id="GO:0006108">
    <property type="term" value="P:malate metabolic process"/>
    <property type="evidence" value="ECO:0007669"/>
    <property type="project" value="TreeGrafter"/>
</dbReference>
<accession>A0A8S3S2Q4</accession>
<dbReference type="EMBL" id="CAJPWZ010001356">
    <property type="protein sequence ID" value="CAG2213508.1"/>
    <property type="molecule type" value="Genomic_DNA"/>
</dbReference>
<dbReference type="InterPro" id="IPR046346">
    <property type="entry name" value="Aminoacid_DH-like_N_sf"/>
</dbReference>
<organism evidence="2 3">
    <name type="scientific">Mytilus edulis</name>
    <name type="common">Blue mussel</name>
    <dbReference type="NCBI Taxonomy" id="6550"/>
    <lineage>
        <taxon>Eukaryota</taxon>
        <taxon>Metazoa</taxon>
        <taxon>Spiralia</taxon>
        <taxon>Lophotrochozoa</taxon>
        <taxon>Mollusca</taxon>
        <taxon>Bivalvia</taxon>
        <taxon>Autobranchia</taxon>
        <taxon>Pteriomorphia</taxon>
        <taxon>Mytilida</taxon>
        <taxon>Mytiloidea</taxon>
        <taxon>Mytilidae</taxon>
        <taxon>Mytilinae</taxon>
        <taxon>Mytilus</taxon>
    </lineage>
</organism>
<dbReference type="InterPro" id="IPR012301">
    <property type="entry name" value="Malic_N_dom"/>
</dbReference>
<reference evidence="2" key="1">
    <citation type="submission" date="2021-03" db="EMBL/GenBank/DDBJ databases">
        <authorList>
            <person name="Bekaert M."/>
        </authorList>
    </citation>
    <scope>NUCLEOTIDE SEQUENCE</scope>
</reference>
<evidence type="ECO:0000259" key="1">
    <source>
        <dbReference type="SMART" id="SM01274"/>
    </source>
</evidence>
<dbReference type="Gene3D" id="3.40.50.10380">
    <property type="entry name" value="Malic enzyme, N-terminal domain"/>
    <property type="match status" value="1"/>
</dbReference>
<sequence length="209" mass="23451">MIKGRSCFYIEREAVNGNTWITPCCRGNTRSTDEKGVEKFQERPTDVDKYTYLMSLSDRNEKLFYRCLTQYTEKMMPIVYTPTVGKACQQGLFLSIHDAGHLYDMICNWPEENVEAVVATDGERILGLGDLGAYGMGIPVGKLALYTALGGIPPEHTLPVMLDVGTNNKKLQEDPLYIGNRNPRVTGNSMMTLLMNLCKLSLKDMVLTH</sequence>
<dbReference type="EC" id="1.1.1.40" evidence="2"/>
<dbReference type="Proteomes" id="UP000683360">
    <property type="component" value="Unassembled WGS sequence"/>
</dbReference>
<name>A0A8S3S2Q4_MYTED</name>
<comment type="caution">
    <text evidence="2">The sequence shown here is derived from an EMBL/GenBank/DDBJ whole genome shotgun (WGS) entry which is preliminary data.</text>
</comment>
<evidence type="ECO:0000313" key="2">
    <source>
        <dbReference type="EMBL" id="CAG2213508.1"/>
    </source>
</evidence>